<comment type="subcellular location">
    <subcellularLocation>
        <location evidence="1">Cell inner membrane</location>
        <topology evidence="1">Multi-pass membrane protein</topology>
    </subcellularLocation>
    <subcellularLocation>
        <location evidence="8">Cell membrane</location>
        <topology evidence="8">Multi-pass membrane protein</topology>
    </subcellularLocation>
</comment>
<evidence type="ECO:0000256" key="5">
    <source>
        <dbReference type="ARBA" id="ARBA00022692"/>
    </source>
</evidence>
<dbReference type="PANTHER" id="PTHR30614">
    <property type="entry name" value="MEMBRANE COMPONENT OF AMINO ACID ABC TRANSPORTER"/>
    <property type="match status" value="1"/>
</dbReference>
<dbReference type="RefSeq" id="WP_149810151.1">
    <property type="nucleotide sequence ID" value="NZ_VUKA01000001.1"/>
</dbReference>
<accession>A0A5B2TIA3</accession>
<dbReference type="Gene3D" id="1.10.3720.10">
    <property type="entry name" value="MetI-like"/>
    <property type="match status" value="1"/>
</dbReference>
<dbReference type="Pfam" id="PF00528">
    <property type="entry name" value="BPD_transp_1"/>
    <property type="match status" value="1"/>
</dbReference>
<evidence type="ECO:0000259" key="9">
    <source>
        <dbReference type="PROSITE" id="PS50928"/>
    </source>
</evidence>
<name>A0A5B2TIA3_9PROT</name>
<evidence type="ECO:0000256" key="8">
    <source>
        <dbReference type="RuleBase" id="RU363032"/>
    </source>
</evidence>
<keyword evidence="3 8" id="KW-0813">Transport</keyword>
<sequence>MNYVFEFSAVFEAWDELLAGLIRTVWLSAAAMAIGLVVAVLGALAKTGGPKPLRWVIDAYIELIRNTPFLIQLFVIFFGLPAIGLRLEADQASLLALVVNVGAYGIEIIRAGIESIHHGQIEAGRALGMRPLQIFRLIVLKPALQAIYPSLTSQFILLMLNSSVCSAIAASELTGAANDIQARTFRSFEVYFVVTALYLALSVMFWGIFAWIERAFLRQPEPR</sequence>
<keyword evidence="11" id="KW-1185">Reference proteome</keyword>
<evidence type="ECO:0000256" key="4">
    <source>
        <dbReference type="ARBA" id="ARBA00022475"/>
    </source>
</evidence>
<comment type="similarity">
    <text evidence="2">Belongs to the binding-protein-dependent transport system permease family. HisMQ subfamily.</text>
</comment>
<dbReference type="AlphaFoldDB" id="A0A5B2TIA3"/>
<dbReference type="InterPro" id="IPR035906">
    <property type="entry name" value="MetI-like_sf"/>
</dbReference>
<dbReference type="SUPFAM" id="SSF161098">
    <property type="entry name" value="MetI-like"/>
    <property type="match status" value="1"/>
</dbReference>
<evidence type="ECO:0000256" key="3">
    <source>
        <dbReference type="ARBA" id="ARBA00022448"/>
    </source>
</evidence>
<dbReference type="InterPro" id="IPR043429">
    <property type="entry name" value="ArtM/GltK/GlnP/TcyL/YhdX-like"/>
</dbReference>
<keyword evidence="4" id="KW-1003">Cell membrane</keyword>
<dbReference type="OrthoDB" id="7341446at2"/>
<organism evidence="10 11">
    <name type="scientific">Teichococcus oryzae</name>
    <dbReference type="NCBI Taxonomy" id="1608942"/>
    <lineage>
        <taxon>Bacteria</taxon>
        <taxon>Pseudomonadati</taxon>
        <taxon>Pseudomonadota</taxon>
        <taxon>Alphaproteobacteria</taxon>
        <taxon>Acetobacterales</taxon>
        <taxon>Roseomonadaceae</taxon>
        <taxon>Roseomonas</taxon>
    </lineage>
</organism>
<dbReference type="InterPro" id="IPR000515">
    <property type="entry name" value="MetI-like"/>
</dbReference>
<dbReference type="PANTHER" id="PTHR30614:SF35">
    <property type="entry name" value="ABC TRANSPORTER PERMEASE PROTEIN"/>
    <property type="match status" value="1"/>
</dbReference>
<feature type="domain" description="ABC transmembrane type-1" evidence="9">
    <location>
        <begin position="21"/>
        <end position="209"/>
    </location>
</feature>
<dbReference type="InterPro" id="IPR010065">
    <property type="entry name" value="AA_ABC_transptr_permease_3TM"/>
</dbReference>
<dbReference type="GO" id="GO:0006865">
    <property type="term" value="P:amino acid transport"/>
    <property type="evidence" value="ECO:0007669"/>
    <property type="project" value="TreeGrafter"/>
</dbReference>
<reference evidence="10 11" key="1">
    <citation type="journal article" date="2015" name="Int. J. Syst. Evol. Microbiol.">
        <title>Roseomonas oryzae sp. nov., isolated from paddy rhizosphere soil.</title>
        <authorList>
            <person name="Ramaprasad E.V."/>
            <person name="Sasikala Ch."/>
            <person name="Ramana Ch.V."/>
        </authorList>
    </citation>
    <scope>NUCLEOTIDE SEQUENCE [LARGE SCALE GENOMIC DNA]</scope>
    <source>
        <strain evidence="10 11">KCTC 42542</strain>
    </source>
</reference>
<gene>
    <name evidence="10" type="ORF">F0Q34_00305</name>
</gene>
<evidence type="ECO:0000256" key="1">
    <source>
        <dbReference type="ARBA" id="ARBA00004429"/>
    </source>
</evidence>
<feature type="transmembrane region" description="Helical" evidence="8">
    <location>
        <begin position="157"/>
        <end position="178"/>
    </location>
</feature>
<evidence type="ECO:0000256" key="2">
    <source>
        <dbReference type="ARBA" id="ARBA00010072"/>
    </source>
</evidence>
<dbReference type="GO" id="GO:0043190">
    <property type="term" value="C:ATP-binding cassette (ABC) transporter complex"/>
    <property type="evidence" value="ECO:0007669"/>
    <property type="project" value="InterPro"/>
</dbReference>
<dbReference type="Proteomes" id="UP000322110">
    <property type="component" value="Unassembled WGS sequence"/>
</dbReference>
<keyword evidence="7 8" id="KW-0472">Membrane</keyword>
<evidence type="ECO:0000256" key="7">
    <source>
        <dbReference type="ARBA" id="ARBA00023136"/>
    </source>
</evidence>
<feature type="transmembrane region" description="Helical" evidence="8">
    <location>
        <begin position="190"/>
        <end position="212"/>
    </location>
</feature>
<evidence type="ECO:0000313" key="10">
    <source>
        <dbReference type="EMBL" id="KAA2214212.1"/>
    </source>
</evidence>
<proteinExistence type="inferred from homology"/>
<dbReference type="PROSITE" id="PS50928">
    <property type="entry name" value="ABC_TM1"/>
    <property type="match status" value="1"/>
</dbReference>
<feature type="transmembrane region" description="Helical" evidence="8">
    <location>
        <begin position="66"/>
        <end position="87"/>
    </location>
</feature>
<keyword evidence="5 8" id="KW-0812">Transmembrane</keyword>
<keyword evidence="6 8" id="KW-1133">Transmembrane helix</keyword>
<dbReference type="CDD" id="cd06261">
    <property type="entry name" value="TM_PBP2"/>
    <property type="match status" value="1"/>
</dbReference>
<dbReference type="EMBL" id="VUKA01000001">
    <property type="protein sequence ID" value="KAA2214212.1"/>
    <property type="molecule type" value="Genomic_DNA"/>
</dbReference>
<comment type="caution">
    <text evidence="10">The sequence shown here is derived from an EMBL/GenBank/DDBJ whole genome shotgun (WGS) entry which is preliminary data.</text>
</comment>
<evidence type="ECO:0000313" key="11">
    <source>
        <dbReference type="Proteomes" id="UP000322110"/>
    </source>
</evidence>
<dbReference type="GO" id="GO:0022857">
    <property type="term" value="F:transmembrane transporter activity"/>
    <property type="evidence" value="ECO:0007669"/>
    <property type="project" value="InterPro"/>
</dbReference>
<protein>
    <submittedName>
        <fullName evidence="10">Amino acid ABC transporter permease</fullName>
    </submittedName>
</protein>
<feature type="transmembrane region" description="Helical" evidence="8">
    <location>
        <begin position="20"/>
        <end position="45"/>
    </location>
</feature>
<dbReference type="NCBIfam" id="TIGR01726">
    <property type="entry name" value="HEQRo_perm_3TM"/>
    <property type="match status" value="1"/>
</dbReference>
<evidence type="ECO:0000256" key="6">
    <source>
        <dbReference type="ARBA" id="ARBA00022989"/>
    </source>
</evidence>